<keyword evidence="2" id="KW-1185">Reference proteome</keyword>
<organism evidence="1 2">
    <name type="scientific">Elysia crispata</name>
    <name type="common">lettuce slug</name>
    <dbReference type="NCBI Taxonomy" id="231223"/>
    <lineage>
        <taxon>Eukaryota</taxon>
        <taxon>Metazoa</taxon>
        <taxon>Spiralia</taxon>
        <taxon>Lophotrochozoa</taxon>
        <taxon>Mollusca</taxon>
        <taxon>Gastropoda</taxon>
        <taxon>Heterobranchia</taxon>
        <taxon>Euthyneura</taxon>
        <taxon>Panpulmonata</taxon>
        <taxon>Sacoglossa</taxon>
        <taxon>Placobranchoidea</taxon>
        <taxon>Plakobranchidae</taxon>
        <taxon>Elysia</taxon>
    </lineage>
</organism>
<accession>A0AAE0XTH8</accession>
<reference evidence="1" key="1">
    <citation type="journal article" date="2023" name="G3 (Bethesda)">
        <title>A reference genome for the long-term kleptoplast-retaining sea slug Elysia crispata morphotype clarki.</title>
        <authorList>
            <person name="Eastman K.E."/>
            <person name="Pendleton A.L."/>
            <person name="Shaikh M.A."/>
            <person name="Suttiyut T."/>
            <person name="Ogas R."/>
            <person name="Tomko P."/>
            <person name="Gavelis G."/>
            <person name="Widhalm J.R."/>
            <person name="Wisecaver J.H."/>
        </authorList>
    </citation>
    <scope>NUCLEOTIDE SEQUENCE</scope>
    <source>
        <strain evidence="1">ECLA1</strain>
    </source>
</reference>
<dbReference type="EMBL" id="JAWDGP010007625">
    <property type="protein sequence ID" value="KAK3711018.1"/>
    <property type="molecule type" value="Genomic_DNA"/>
</dbReference>
<evidence type="ECO:0000313" key="1">
    <source>
        <dbReference type="EMBL" id="KAK3711018.1"/>
    </source>
</evidence>
<comment type="caution">
    <text evidence="1">The sequence shown here is derived from an EMBL/GenBank/DDBJ whole genome shotgun (WGS) entry which is preliminary data.</text>
</comment>
<gene>
    <name evidence="1" type="ORF">RRG08_009607</name>
</gene>
<evidence type="ECO:0000313" key="2">
    <source>
        <dbReference type="Proteomes" id="UP001283361"/>
    </source>
</evidence>
<dbReference type="Proteomes" id="UP001283361">
    <property type="component" value="Unassembled WGS sequence"/>
</dbReference>
<protein>
    <submittedName>
        <fullName evidence="1">Uncharacterized protein</fullName>
    </submittedName>
</protein>
<name>A0AAE0XTH8_9GAST</name>
<proteinExistence type="predicted"/>
<dbReference type="AlphaFoldDB" id="A0AAE0XTH8"/>
<sequence>MSTTFSVVLSAQKRMLYLPSMPQEVNPHHKKTKLYYPRLQSQTHLQHKELKLGQRLRDDGFSGKASDMLMSLGVVMSVSLSRDVEGELIPPSLRARLLTSLRESRQAFLTVTRWRKQQQNFCSALRLALLMTPTV</sequence>